<name>A0AAU7DM93_9BACT</name>
<reference evidence="1" key="1">
    <citation type="submission" date="2023-03" db="EMBL/GenBank/DDBJ databases">
        <title>Edaphobacter sp.</title>
        <authorList>
            <person name="Huber K.J."/>
            <person name="Papendorf J."/>
            <person name="Pilke C."/>
            <person name="Bunk B."/>
            <person name="Sproeer C."/>
            <person name="Pester M."/>
        </authorList>
    </citation>
    <scope>NUCLEOTIDE SEQUENCE</scope>
    <source>
        <strain evidence="1">DSM 110680</strain>
    </source>
</reference>
<dbReference type="EMBL" id="CP121196">
    <property type="protein sequence ID" value="XBH18170.1"/>
    <property type="molecule type" value="Genomic_DNA"/>
</dbReference>
<sequence>MSEAKGLLVGIFCVLIALICFAASLMSASRATRMDPLQVFSED</sequence>
<accession>A0AAU7DM93</accession>
<protein>
    <submittedName>
        <fullName evidence="1">Uncharacterized protein</fullName>
    </submittedName>
</protein>
<proteinExistence type="predicted"/>
<organism evidence="1">
    <name type="scientific">Telmatobacter sp. DSM 110680</name>
    <dbReference type="NCBI Taxonomy" id="3036704"/>
    <lineage>
        <taxon>Bacteria</taxon>
        <taxon>Pseudomonadati</taxon>
        <taxon>Acidobacteriota</taxon>
        <taxon>Terriglobia</taxon>
        <taxon>Terriglobales</taxon>
        <taxon>Acidobacteriaceae</taxon>
        <taxon>Telmatobacter</taxon>
    </lineage>
</organism>
<dbReference type="RefSeq" id="WP_348263393.1">
    <property type="nucleotide sequence ID" value="NZ_CP121196.1"/>
</dbReference>
<gene>
    <name evidence="1" type="ORF">P8935_02290</name>
</gene>
<dbReference type="AlphaFoldDB" id="A0AAU7DM93"/>
<evidence type="ECO:0000313" key="1">
    <source>
        <dbReference type="EMBL" id="XBH18170.1"/>
    </source>
</evidence>